<evidence type="ECO:0000313" key="3">
    <source>
        <dbReference type="EMBL" id="EMD36789.1"/>
    </source>
</evidence>
<dbReference type="HOGENOM" id="CLU_000288_6_8_1"/>
<name>M2PKH0_CERS8</name>
<accession>M2PKH0</accession>
<gene>
    <name evidence="3" type="ORF">CERSUDRAFT_137067</name>
</gene>
<proteinExistence type="predicted"/>
<evidence type="ECO:0000259" key="2">
    <source>
        <dbReference type="Pfam" id="PF24883"/>
    </source>
</evidence>
<keyword evidence="4" id="KW-1185">Reference proteome</keyword>
<dbReference type="Pfam" id="PF24883">
    <property type="entry name" value="NPHP3_N"/>
    <property type="match status" value="1"/>
</dbReference>
<dbReference type="AlphaFoldDB" id="M2PKH0"/>
<feature type="non-terminal residue" evidence="3">
    <location>
        <position position="81"/>
    </location>
</feature>
<keyword evidence="1" id="KW-0677">Repeat</keyword>
<feature type="domain" description="Nephrocystin 3-like N-terminal" evidence="2">
    <location>
        <begin position="3"/>
        <end position="80"/>
    </location>
</feature>
<sequence length="81" mass="8994">MDNTPNKRIYVLHGPAGIGKSSVAHAFTKSIDDNHLGASFFFNHGIEECRDPQRIIPTLAYQIAHHNPDAIGHIVEAVRKH</sequence>
<dbReference type="SUPFAM" id="SSF52540">
    <property type="entry name" value="P-loop containing nucleoside triphosphate hydrolases"/>
    <property type="match status" value="1"/>
</dbReference>
<organism evidence="3 4">
    <name type="scientific">Ceriporiopsis subvermispora (strain B)</name>
    <name type="common">White-rot fungus</name>
    <name type="synonym">Gelatoporia subvermispora</name>
    <dbReference type="NCBI Taxonomy" id="914234"/>
    <lineage>
        <taxon>Eukaryota</taxon>
        <taxon>Fungi</taxon>
        <taxon>Dikarya</taxon>
        <taxon>Basidiomycota</taxon>
        <taxon>Agaricomycotina</taxon>
        <taxon>Agaricomycetes</taxon>
        <taxon>Polyporales</taxon>
        <taxon>Gelatoporiaceae</taxon>
        <taxon>Gelatoporia</taxon>
    </lineage>
</organism>
<dbReference type="Proteomes" id="UP000016930">
    <property type="component" value="Unassembled WGS sequence"/>
</dbReference>
<evidence type="ECO:0000256" key="1">
    <source>
        <dbReference type="ARBA" id="ARBA00022737"/>
    </source>
</evidence>
<dbReference type="EMBL" id="KB445797">
    <property type="protein sequence ID" value="EMD36789.1"/>
    <property type="molecule type" value="Genomic_DNA"/>
</dbReference>
<reference evidence="3 4" key="1">
    <citation type="journal article" date="2012" name="Proc. Natl. Acad. Sci. U.S.A.">
        <title>Comparative genomics of Ceriporiopsis subvermispora and Phanerochaete chrysosporium provide insight into selective ligninolysis.</title>
        <authorList>
            <person name="Fernandez-Fueyo E."/>
            <person name="Ruiz-Duenas F.J."/>
            <person name="Ferreira P."/>
            <person name="Floudas D."/>
            <person name="Hibbett D.S."/>
            <person name="Canessa P."/>
            <person name="Larrondo L.F."/>
            <person name="James T.Y."/>
            <person name="Seelenfreund D."/>
            <person name="Lobos S."/>
            <person name="Polanco R."/>
            <person name="Tello M."/>
            <person name="Honda Y."/>
            <person name="Watanabe T."/>
            <person name="Watanabe T."/>
            <person name="Ryu J.S."/>
            <person name="Kubicek C.P."/>
            <person name="Schmoll M."/>
            <person name="Gaskell J."/>
            <person name="Hammel K.E."/>
            <person name="St John F.J."/>
            <person name="Vanden Wymelenberg A."/>
            <person name="Sabat G."/>
            <person name="Splinter BonDurant S."/>
            <person name="Syed K."/>
            <person name="Yadav J.S."/>
            <person name="Doddapaneni H."/>
            <person name="Subramanian V."/>
            <person name="Lavin J.L."/>
            <person name="Oguiza J.A."/>
            <person name="Perez G."/>
            <person name="Pisabarro A.G."/>
            <person name="Ramirez L."/>
            <person name="Santoyo F."/>
            <person name="Master E."/>
            <person name="Coutinho P.M."/>
            <person name="Henrissat B."/>
            <person name="Lombard V."/>
            <person name="Magnuson J.K."/>
            <person name="Kuees U."/>
            <person name="Hori C."/>
            <person name="Igarashi K."/>
            <person name="Samejima M."/>
            <person name="Held B.W."/>
            <person name="Barry K.W."/>
            <person name="LaButti K.M."/>
            <person name="Lapidus A."/>
            <person name="Lindquist E.A."/>
            <person name="Lucas S.M."/>
            <person name="Riley R."/>
            <person name="Salamov A.A."/>
            <person name="Hoffmeister D."/>
            <person name="Schwenk D."/>
            <person name="Hadar Y."/>
            <person name="Yarden O."/>
            <person name="de Vries R.P."/>
            <person name="Wiebenga A."/>
            <person name="Stenlid J."/>
            <person name="Eastwood D."/>
            <person name="Grigoriev I.V."/>
            <person name="Berka R.M."/>
            <person name="Blanchette R.A."/>
            <person name="Kersten P."/>
            <person name="Martinez A.T."/>
            <person name="Vicuna R."/>
            <person name="Cullen D."/>
        </authorList>
    </citation>
    <scope>NUCLEOTIDE SEQUENCE [LARGE SCALE GENOMIC DNA]</scope>
    <source>
        <strain evidence="3 4">B</strain>
    </source>
</reference>
<protein>
    <recommendedName>
        <fullName evidence="2">Nephrocystin 3-like N-terminal domain-containing protein</fullName>
    </recommendedName>
</protein>
<dbReference type="InterPro" id="IPR056884">
    <property type="entry name" value="NPHP3-like_N"/>
</dbReference>
<dbReference type="OrthoDB" id="2658414at2759"/>
<dbReference type="Gene3D" id="3.40.50.300">
    <property type="entry name" value="P-loop containing nucleotide triphosphate hydrolases"/>
    <property type="match status" value="1"/>
</dbReference>
<evidence type="ECO:0000313" key="4">
    <source>
        <dbReference type="Proteomes" id="UP000016930"/>
    </source>
</evidence>
<dbReference type="InterPro" id="IPR027417">
    <property type="entry name" value="P-loop_NTPase"/>
</dbReference>